<evidence type="ECO:0008006" key="3">
    <source>
        <dbReference type="Google" id="ProtNLM"/>
    </source>
</evidence>
<protein>
    <recommendedName>
        <fullName evidence="3">C2H2-type domain-containing protein</fullName>
    </recommendedName>
</protein>
<evidence type="ECO:0000313" key="1">
    <source>
        <dbReference type="EMBL" id="CZT52620.1"/>
    </source>
</evidence>
<organism evidence="1 2">
    <name type="scientific">Rhynchosporium secalis</name>
    <name type="common">Barley scald fungus</name>
    <dbReference type="NCBI Taxonomy" id="38038"/>
    <lineage>
        <taxon>Eukaryota</taxon>
        <taxon>Fungi</taxon>
        <taxon>Dikarya</taxon>
        <taxon>Ascomycota</taxon>
        <taxon>Pezizomycotina</taxon>
        <taxon>Leotiomycetes</taxon>
        <taxon>Helotiales</taxon>
        <taxon>Ploettnerulaceae</taxon>
        <taxon>Rhynchosporium</taxon>
    </lineage>
</organism>
<reference evidence="2" key="1">
    <citation type="submission" date="2016-03" db="EMBL/GenBank/DDBJ databases">
        <authorList>
            <person name="Guldener U."/>
        </authorList>
    </citation>
    <scope>NUCLEOTIDE SEQUENCE [LARGE SCALE GENOMIC DNA]</scope>
</reference>
<name>A0A1E1MU53_RHYSE</name>
<accession>A0A1E1MU53</accession>
<dbReference type="EMBL" id="FJVC01000610">
    <property type="protein sequence ID" value="CZT52620.1"/>
    <property type="molecule type" value="Genomic_DNA"/>
</dbReference>
<keyword evidence="2" id="KW-1185">Reference proteome</keyword>
<dbReference type="AlphaFoldDB" id="A0A1E1MU53"/>
<gene>
    <name evidence="1" type="ORF">RSE6_13972</name>
</gene>
<proteinExistence type="predicted"/>
<sequence>MQSYSHNHDSTNQMDSQLALSRPSVSHGGFEADGTWLVFFFTTVVCKSSECLMHEAQSIHWATLPGLHNSTRNSCNTDDIASSGVSCLEPLVSRNDVLPADSGQIAPQSPVFKSTAPWSAVNYSDDTALVCHIGLINEQFGYGTGQTNIAHFDFSCMVPPDSINMDLGNAALRAPMASNFPVLPTPFDMAYMDDVMNSSLTNFDVNGQAILSPFLPFVDSPFNSLPVPAISFPAVSSTRHNPCNFPGCYKVFKRASCHTRHENSVNISLPGLHLCPVPGCTKSLGEGYKRADKVTEHLWKKHANLGHTKA</sequence>
<dbReference type="Proteomes" id="UP000177625">
    <property type="component" value="Unassembled WGS sequence"/>
</dbReference>
<evidence type="ECO:0000313" key="2">
    <source>
        <dbReference type="Proteomes" id="UP000177625"/>
    </source>
</evidence>